<dbReference type="EMBL" id="CAXDID020000022">
    <property type="protein sequence ID" value="CAL5987914.1"/>
    <property type="molecule type" value="Genomic_DNA"/>
</dbReference>
<organism evidence="1">
    <name type="scientific">Hexamita inflata</name>
    <dbReference type="NCBI Taxonomy" id="28002"/>
    <lineage>
        <taxon>Eukaryota</taxon>
        <taxon>Metamonada</taxon>
        <taxon>Diplomonadida</taxon>
        <taxon>Hexamitidae</taxon>
        <taxon>Hexamitinae</taxon>
        <taxon>Hexamita</taxon>
    </lineage>
</organism>
<accession>A0AA86RLI5</accession>
<dbReference type="EMBL" id="CATOUU010001177">
    <property type="protein sequence ID" value="CAI9977033.1"/>
    <property type="molecule type" value="Genomic_DNA"/>
</dbReference>
<dbReference type="Proteomes" id="UP001642409">
    <property type="component" value="Unassembled WGS sequence"/>
</dbReference>
<sequence length="518" mass="60246">MTENNTLYEQSIQDPIKAHYIQMFNLLPYDENLLWIIDELAVAYKSQSEQELSKTEAFYRKLLTKLLKNSKDYQYNSLFFVFTQKPPEAIRKVFIMCAYLNLEPVAESFWIAMLALCIPMPDQWSYDRTEGFFFTNNLDESARYAEYVPNSSQKLPFHPCDPVLLSLKQHSTGSLIIPSLQPHEYAKVSANFLFIYDLRHMKPQIVPTNDNMNLDMLSFPDVDFDFLYKNDLRNAFLQANETVFEPRAGLKTVETEIDLEKYFKEVVGNQRNNKNNLNKKLAYQLQRQAGFETSIVKLQKKLKVQPEVSEKYIFELMGAPADKILFYGYTFVDQKAYQIVKQQSVNSPLNNLVAPQKQFGNKLQIRICVALFRNQQVQQYVRTTDLSVSQGLKQSKHDQQSEIIMCNIDGKDYPLQCGIDTYDFKIGMSLQVAQYSFNITQLSNEARYYLTNAAQKAKSCLNKIIEIGGEAAKEKYSKNLKQWEELTFSPREMAQRLVQIAAQVKEQVEFMDYNEVFK</sequence>
<name>A0AA86RLI5_9EUKA</name>
<reference evidence="2 3" key="2">
    <citation type="submission" date="2024-07" db="EMBL/GenBank/DDBJ databases">
        <authorList>
            <person name="Akdeniz Z."/>
        </authorList>
    </citation>
    <scope>NUCLEOTIDE SEQUENCE [LARGE SCALE GENOMIC DNA]</scope>
</reference>
<evidence type="ECO:0000313" key="2">
    <source>
        <dbReference type="EMBL" id="CAL5987914.1"/>
    </source>
</evidence>
<evidence type="ECO:0000313" key="1">
    <source>
        <dbReference type="EMBL" id="CAI9977033.1"/>
    </source>
</evidence>
<keyword evidence="3" id="KW-1185">Reference proteome</keyword>
<reference evidence="1" key="1">
    <citation type="submission" date="2023-06" db="EMBL/GenBank/DDBJ databases">
        <authorList>
            <person name="Kurt Z."/>
        </authorList>
    </citation>
    <scope>NUCLEOTIDE SEQUENCE</scope>
</reference>
<gene>
    <name evidence="2" type="ORF">HINF_LOCUS10113</name>
    <name evidence="1" type="ORF">HINF_LOCUS64678</name>
</gene>
<comment type="caution">
    <text evidence="1">The sequence shown here is derived from an EMBL/GenBank/DDBJ whole genome shotgun (WGS) entry which is preliminary data.</text>
</comment>
<protein>
    <submittedName>
        <fullName evidence="1">Uncharacterized protein</fullName>
    </submittedName>
</protein>
<evidence type="ECO:0000313" key="3">
    <source>
        <dbReference type="Proteomes" id="UP001642409"/>
    </source>
</evidence>
<dbReference type="AlphaFoldDB" id="A0AA86RLI5"/>
<proteinExistence type="predicted"/>